<protein>
    <submittedName>
        <fullName evidence="2">Uncharacterized protein</fullName>
    </submittedName>
</protein>
<name>A0A7W4YFP0_9MICO</name>
<evidence type="ECO:0000313" key="2">
    <source>
        <dbReference type="EMBL" id="MBB2958517.1"/>
    </source>
</evidence>
<sequence length="124" mass="13284">MITPVSTNPNLQRRGPVTERLMRKTTNHRIPNDALGAAPPTPRISLNGPALDHRPIRLQALPDSLQAELVKATEGSQIGRGKGSVEHVEVFPVDSVGTSILEDLDPYPPIAARILTTPSSAKSP</sequence>
<accession>A0A7W4YFP0</accession>
<comment type="caution">
    <text evidence="2">The sequence shown here is derived from an EMBL/GenBank/DDBJ whole genome shotgun (WGS) entry which is preliminary data.</text>
</comment>
<feature type="region of interest" description="Disordered" evidence="1">
    <location>
        <begin position="27"/>
        <end position="50"/>
    </location>
</feature>
<reference evidence="2 3" key="1">
    <citation type="submission" date="2020-08" db="EMBL/GenBank/DDBJ databases">
        <title>Sequencing the genomes of 1000 actinobacteria strains.</title>
        <authorList>
            <person name="Klenk H.-P."/>
        </authorList>
    </citation>
    <scope>NUCLEOTIDE SEQUENCE [LARGE SCALE GENOMIC DNA]</scope>
    <source>
        <strain evidence="2 3">DSM 20419</strain>
    </source>
</reference>
<gene>
    <name evidence="2" type="ORF">FHX72_002663</name>
</gene>
<organism evidence="2 3">
    <name type="scientific">Pseudoclavibacter helvolus</name>
    <dbReference type="NCBI Taxonomy" id="255205"/>
    <lineage>
        <taxon>Bacteria</taxon>
        <taxon>Bacillati</taxon>
        <taxon>Actinomycetota</taxon>
        <taxon>Actinomycetes</taxon>
        <taxon>Micrococcales</taxon>
        <taxon>Microbacteriaceae</taxon>
        <taxon>Pseudoclavibacter</taxon>
    </lineage>
</organism>
<keyword evidence="3" id="KW-1185">Reference proteome</keyword>
<evidence type="ECO:0000256" key="1">
    <source>
        <dbReference type="SAM" id="MobiDB-lite"/>
    </source>
</evidence>
<dbReference type="EMBL" id="JACHWJ010000004">
    <property type="protein sequence ID" value="MBB2958517.1"/>
    <property type="molecule type" value="Genomic_DNA"/>
</dbReference>
<dbReference type="AlphaFoldDB" id="A0A7W4YFP0"/>
<proteinExistence type="predicted"/>
<evidence type="ECO:0000313" key="3">
    <source>
        <dbReference type="Proteomes" id="UP000545286"/>
    </source>
</evidence>
<dbReference type="Proteomes" id="UP000545286">
    <property type="component" value="Unassembled WGS sequence"/>
</dbReference>